<evidence type="ECO:0000256" key="9">
    <source>
        <dbReference type="ARBA" id="ARBA00023180"/>
    </source>
</evidence>
<evidence type="ECO:0000256" key="3">
    <source>
        <dbReference type="ARBA" id="ARBA00022603"/>
    </source>
</evidence>
<keyword evidence="4 10" id="KW-0808">Transferase</keyword>
<keyword evidence="3 10" id="KW-0489">Methyltransferase</keyword>
<evidence type="ECO:0000256" key="1">
    <source>
        <dbReference type="ARBA" id="ARBA00004648"/>
    </source>
</evidence>
<keyword evidence="6 10" id="KW-0735">Signal-anchor</keyword>
<sequence length="556" mass="63285">MAKDYPASPKAQQLQESKKQRLTYILVVSSLCIAFYVLGAWQNTTLPKPVGNSAVITRVDCDPAKTQSSGSVPSFGTATSDALDFEAHHQLTINDTDTSSTLQQFPACALNFSEYTPCEDRTRGRRFDRAMLVYRERHCPGKDEQIRCLIPAPPGYQTPFKWPRSRDYAWFNNIPHKELSIEKAVQNWIQVEGDKFRFPGGGTMFPRGADAYIDDINKLISLSDGKIRTAIDTGCGVASWGAYLLKRNILAMSFAPRDTHEAQVQFALERGVPAIIGVMGKHRLPYPSRAFDMAHCSRCLIPWYGYDGLYLAEVDRILRPGGYWILSGPPINWKTHHKGWERTKDDLKQEQDKIENVARSLCWNKVVEKGDLSIWQKPKNHLECPDIKKTYKIPHICKSDNPDAAWYKQLEACVTPLPEVSNQGEVAGGAVEDWPQRAFTVPPRIKRGMIPGLDAKKFDEDKKLWEKRVAYYKRTIPIAENRCDITDILLEMDRILRPEGTAIIRDTVDVLTKVQAITKRMRWESRIMDHEDGPFNPEKILMAVKTYWTADASEQH</sequence>
<comment type="subcellular location">
    <subcellularLocation>
        <location evidence="1">Endoplasmic reticulum membrane</location>
        <topology evidence="1">Single-pass type II membrane protein</topology>
    </subcellularLocation>
    <subcellularLocation>
        <location evidence="10">Membrane</location>
        <topology evidence="10">Single-pass type II membrane protein</topology>
    </subcellularLocation>
</comment>
<dbReference type="InterPro" id="IPR029063">
    <property type="entry name" value="SAM-dependent_MTases_sf"/>
</dbReference>
<evidence type="ECO:0000256" key="6">
    <source>
        <dbReference type="ARBA" id="ARBA00022968"/>
    </source>
</evidence>
<feature type="transmembrane region" description="Helical" evidence="10">
    <location>
        <begin position="21"/>
        <end position="41"/>
    </location>
</feature>
<dbReference type="GO" id="GO:0005789">
    <property type="term" value="C:endoplasmic reticulum membrane"/>
    <property type="evidence" value="ECO:0007669"/>
    <property type="project" value="UniProtKB-SubCell"/>
</dbReference>
<dbReference type="GO" id="GO:0008168">
    <property type="term" value="F:methyltransferase activity"/>
    <property type="evidence" value="ECO:0007669"/>
    <property type="project" value="UniProtKB-UniRule"/>
</dbReference>
<dbReference type="GO" id="GO:0032259">
    <property type="term" value="P:methylation"/>
    <property type="evidence" value="ECO:0007669"/>
    <property type="project" value="UniProtKB-KW"/>
</dbReference>
<proteinExistence type="inferred from homology"/>
<gene>
    <name evidence="11" type="primary">gb07176</name>
    <name evidence="11" type="ORF">PR202_gb07176</name>
</gene>
<evidence type="ECO:0000256" key="10">
    <source>
        <dbReference type="RuleBase" id="RU366043"/>
    </source>
</evidence>
<dbReference type="FunFam" id="3.40.50.150:FF:000123">
    <property type="entry name" value="Putative methyltransferase PMT15"/>
    <property type="match status" value="1"/>
</dbReference>
<keyword evidence="8 10" id="KW-0472">Membrane</keyword>
<organism evidence="11 12">
    <name type="scientific">Eleusine coracana subsp. coracana</name>
    <dbReference type="NCBI Taxonomy" id="191504"/>
    <lineage>
        <taxon>Eukaryota</taxon>
        <taxon>Viridiplantae</taxon>
        <taxon>Streptophyta</taxon>
        <taxon>Embryophyta</taxon>
        <taxon>Tracheophyta</taxon>
        <taxon>Spermatophyta</taxon>
        <taxon>Magnoliopsida</taxon>
        <taxon>Liliopsida</taxon>
        <taxon>Poales</taxon>
        <taxon>Poaceae</taxon>
        <taxon>PACMAD clade</taxon>
        <taxon>Chloridoideae</taxon>
        <taxon>Cynodonteae</taxon>
        <taxon>Eleusininae</taxon>
        <taxon>Eleusine</taxon>
    </lineage>
</organism>
<evidence type="ECO:0000256" key="7">
    <source>
        <dbReference type="ARBA" id="ARBA00022989"/>
    </source>
</evidence>
<dbReference type="Gene3D" id="3.40.50.150">
    <property type="entry name" value="Vaccinia Virus protein VP39"/>
    <property type="match status" value="1"/>
</dbReference>
<keyword evidence="5 10" id="KW-0812">Transmembrane</keyword>
<dbReference type="GO" id="GO:0005768">
    <property type="term" value="C:endosome"/>
    <property type="evidence" value="ECO:0007669"/>
    <property type="project" value="TreeGrafter"/>
</dbReference>
<evidence type="ECO:0000256" key="2">
    <source>
        <dbReference type="ARBA" id="ARBA00008361"/>
    </source>
</evidence>
<dbReference type="InterPro" id="IPR004159">
    <property type="entry name" value="Put_SAM_MeTrfase"/>
</dbReference>
<accession>A0AAV5EAQ8</accession>
<protein>
    <recommendedName>
        <fullName evidence="10">Methyltransferase</fullName>
        <ecNumber evidence="10">2.1.1.-</ecNumber>
    </recommendedName>
</protein>
<evidence type="ECO:0000256" key="5">
    <source>
        <dbReference type="ARBA" id="ARBA00022692"/>
    </source>
</evidence>
<dbReference type="Pfam" id="PF03141">
    <property type="entry name" value="Methyltransf_29"/>
    <property type="match status" value="2"/>
</dbReference>
<reference evidence="11" key="1">
    <citation type="journal article" date="2018" name="DNA Res.">
        <title>Multiple hybrid de novo genome assembly of finger millet, an orphan allotetraploid crop.</title>
        <authorList>
            <person name="Hatakeyama M."/>
            <person name="Aluri S."/>
            <person name="Balachadran M.T."/>
            <person name="Sivarajan S.R."/>
            <person name="Patrignani A."/>
            <person name="Gruter S."/>
            <person name="Poveda L."/>
            <person name="Shimizu-Inatsugi R."/>
            <person name="Baeten J."/>
            <person name="Francoijs K.J."/>
            <person name="Nataraja K.N."/>
            <person name="Reddy Y.A.N."/>
            <person name="Phadnis S."/>
            <person name="Ravikumar R.L."/>
            <person name="Schlapbach R."/>
            <person name="Sreeman S.M."/>
            <person name="Shimizu K.K."/>
        </authorList>
    </citation>
    <scope>NUCLEOTIDE SEQUENCE</scope>
</reference>
<dbReference type="AlphaFoldDB" id="A0AAV5EAQ8"/>
<dbReference type="Proteomes" id="UP001054889">
    <property type="component" value="Unassembled WGS sequence"/>
</dbReference>
<name>A0AAV5EAQ8_ELECO</name>
<reference evidence="11" key="2">
    <citation type="submission" date="2021-12" db="EMBL/GenBank/DDBJ databases">
        <title>Resequencing data analysis of finger millet.</title>
        <authorList>
            <person name="Hatakeyama M."/>
            <person name="Aluri S."/>
            <person name="Balachadran M.T."/>
            <person name="Sivarajan S.R."/>
            <person name="Poveda L."/>
            <person name="Shimizu-Inatsugi R."/>
            <person name="Schlapbach R."/>
            <person name="Sreeman S.M."/>
            <person name="Shimizu K.K."/>
        </authorList>
    </citation>
    <scope>NUCLEOTIDE SEQUENCE</scope>
</reference>
<keyword evidence="12" id="KW-1185">Reference proteome</keyword>
<evidence type="ECO:0000313" key="12">
    <source>
        <dbReference type="Proteomes" id="UP001054889"/>
    </source>
</evidence>
<keyword evidence="7 10" id="KW-1133">Transmembrane helix</keyword>
<dbReference type="PANTHER" id="PTHR10108">
    <property type="entry name" value="SAM-DEPENDENT METHYLTRANSFERASE"/>
    <property type="match status" value="1"/>
</dbReference>
<comment type="caution">
    <text evidence="11">The sequence shown here is derived from an EMBL/GenBank/DDBJ whole genome shotgun (WGS) entry which is preliminary data.</text>
</comment>
<evidence type="ECO:0000256" key="8">
    <source>
        <dbReference type="ARBA" id="ARBA00023136"/>
    </source>
</evidence>
<dbReference type="EMBL" id="BQKI01000074">
    <property type="protein sequence ID" value="GJN19862.1"/>
    <property type="molecule type" value="Genomic_DNA"/>
</dbReference>
<keyword evidence="9 10" id="KW-0325">Glycoprotein</keyword>
<comment type="similarity">
    <text evidence="2 10">Belongs to the methyltransferase superfamily.</text>
</comment>
<dbReference type="PANTHER" id="PTHR10108:SF1058">
    <property type="entry name" value="METHYLTRANSFERASE PMT18-RELATED"/>
    <property type="match status" value="1"/>
</dbReference>
<dbReference type="EC" id="2.1.1.-" evidence="10"/>
<evidence type="ECO:0000313" key="11">
    <source>
        <dbReference type="EMBL" id="GJN19862.1"/>
    </source>
</evidence>
<evidence type="ECO:0000256" key="4">
    <source>
        <dbReference type="ARBA" id="ARBA00022679"/>
    </source>
</evidence>
<dbReference type="SUPFAM" id="SSF53335">
    <property type="entry name" value="S-adenosyl-L-methionine-dependent methyltransferases"/>
    <property type="match status" value="1"/>
</dbReference>
<dbReference type="GO" id="GO:0005802">
    <property type="term" value="C:trans-Golgi network"/>
    <property type="evidence" value="ECO:0007669"/>
    <property type="project" value="TreeGrafter"/>
</dbReference>